<dbReference type="GO" id="GO:0016757">
    <property type="term" value="F:glycosyltransferase activity"/>
    <property type="evidence" value="ECO:0007669"/>
    <property type="project" value="InterPro"/>
</dbReference>
<accession>A0A1M4Y225</accession>
<dbReference type="EMBL" id="FQTU01000011">
    <property type="protein sequence ID" value="SHE99730.1"/>
    <property type="molecule type" value="Genomic_DNA"/>
</dbReference>
<dbReference type="SUPFAM" id="SSF53756">
    <property type="entry name" value="UDP-Glycosyltransferase/glycogen phosphorylase"/>
    <property type="match status" value="2"/>
</dbReference>
<dbReference type="GO" id="GO:0005886">
    <property type="term" value="C:plasma membrane"/>
    <property type="evidence" value="ECO:0007669"/>
    <property type="project" value="UniProtKB-SubCell"/>
</dbReference>
<dbReference type="Gene3D" id="3.40.50.11820">
    <property type="match status" value="1"/>
</dbReference>
<evidence type="ECO:0000259" key="7">
    <source>
        <dbReference type="Pfam" id="PF00534"/>
    </source>
</evidence>
<gene>
    <name evidence="8" type="ORF">SAMN02746064_01665</name>
</gene>
<reference evidence="8 9" key="1">
    <citation type="submission" date="2016-11" db="EMBL/GenBank/DDBJ databases">
        <authorList>
            <person name="Jaros S."/>
            <person name="Januszkiewicz K."/>
            <person name="Wedrychowicz H."/>
        </authorList>
    </citation>
    <scope>NUCLEOTIDE SEQUENCE [LARGE SCALE GENOMIC DNA]</scope>
    <source>
        <strain evidence="8 9">DSM 14828</strain>
    </source>
</reference>
<proteinExistence type="inferred from homology"/>
<dbReference type="Gene3D" id="3.40.50.12580">
    <property type="match status" value="1"/>
</dbReference>
<dbReference type="Proteomes" id="UP000184251">
    <property type="component" value="Unassembled WGS sequence"/>
</dbReference>
<dbReference type="InterPro" id="IPR043149">
    <property type="entry name" value="TagF_N"/>
</dbReference>
<dbReference type="AlphaFoldDB" id="A0A1M4Y225"/>
<evidence type="ECO:0000256" key="5">
    <source>
        <dbReference type="ARBA" id="ARBA00022944"/>
    </source>
</evidence>
<comment type="subcellular location">
    <subcellularLocation>
        <location evidence="1">Cell membrane</location>
        <topology evidence="1">Peripheral membrane protein</topology>
    </subcellularLocation>
</comment>
<dbReference type="OrthoDB" id="9807097at2"/>
<keyword evidence="3" id="KW-1003">Cell membrane</keyword>
<protein>
    <submittedName>
        <fullName evidence="8">CDP-glycerol glycerophosphotransferase</fullName>
    </submittedName>
</protein>
<dbReference type="Pfam" id="PF00534">
    <property type="entry name" value="Glycos_transf_1"/>
    <property type="match status" value="1"/>
</dbReference>
<dbReference type="InterPro" id="IPR001296">
    <property type="entry name" value="Glyco_trans_1"/>
</dbReference>
<dbReference type="InterPro" id="IPR043148">
    <property type="entry name" value="TagF_C"/>
</dbReference>
<dbReference type="RefSeq" id="WP_073270972.1">
    <property type="nucleotide sequence ID" value="NZ_FQTU01000011.1"/>
</dbReference>
<dbReference type="InterPro" id="IPR051612">
    <property type="entry name" value="Teichoic_Acid_Biosynth"/>
</dbReference>
<organism evidence="8 9">
    <name type="scientific">Alkalibacter saccharofermentans DSM 14828</name>
    <dbReference type="NCBI Taxonomy" id="1120975"/>
    <lineage>
        <taxon>Bacteria</taxon>
        <taxon>Bacillati</taxon>
        <taxon>Bacillota</taxon>
        <taxon>Clostridia</taxon>
        <taxon>Eubacteriales</taxon>
        <taxon>Eubacteriaceae</taxon>
        <taxon>Alkalibacter</taxon>
    </lineage>
</organism>
<dbReference type="CDD" id="cd03811">
    <property type="entry name" value="GT4_GT28_WabH-like"/>
    <property type="match status" value="1"/>
</dbReference>
<sequence>MKTTKKIVKKLFNKNYMLKPRYTTYMKKHKLDPNIILYQSYQGKSMTGNPYAVFKELLSDKSMTHVWALDNDMNINPEYGHLDNVKFVTIHSKDYLRYLTTAKYLINNTSFPYYFQKMEGQIYINTWHGTPLKTLGLDIKDTHPTAHANIQRNLLQTDYLVMPNSFTAEKLLDSHHCNGIFGGKVLDTGYPRVDLTLSYPSDKMKNILGVEKSKKIILYAPTWRGQVGRESDTSQKLLEDVNYLKDNIPSEYCVLLKAHYFTYDYFKKNNLEHLCVPDGIDTNELLSAIDVLITDYSSIFFDFIPTGRPVLYYAEDFEEYERTRGFYIDTKTLPGPICSTLEQLAESISSLSQIKEDYREKYNAFLETYCSKDDGQATRRFIDIIFHDKNSDYVKKVVNHKTKILMHCGSFENNGITVSAISLLNSIDFEKYDVTVTTTGKMTGAKERNLNKLDKRVKVIHRIGTLNKTIWEGFKHFAVREFPISPDSFLPADLYKRELKRIIGDTVFDVGIDFGGYNILWSLLIANGSFNKKIIYQHNDMLMEYQKIINGKQRHKKNLKIIFSIYKKYDVAASVSKSALEANAENLKEYFLDFGTKLVYVNNAINYEHILNMKDQAEFATYKGKPCLVLPRDNATNLIEGIVLDPQETKFINIGRLSPEKGQDKLISAFAELCSEYDNLKLYIVGEGVLEKALKDQAKRLKVSDRVVFTGQLSNAFALLNLCDCFVLSSNYEGQGLVLLEALVLNKPTISTDVTGAHSVLEGGYGLLVDNTAEALREGMERFIKGEKLSNKTFDYKSYNIEALDMFYSMLE</sequence>
<dbReference type="GO" id="GO:0047355">
    <property type="term" value="F:CDP-glycerol glycerophosphotransferase activity"/>
    <property type="evidence" value="ECO:0007669"/>
    <property type="project" value="InterPro"/>
</dbReference>
<dbReference type="STRING" id="1120975.SAMN02746064_01665"/>
<evidence type="ECO:0000256" key="4">
    <source>
        <dbReference type="ARBA" id="ARBA00022679"/>
    </source>
</evidence>
<dbReference type="GO" id="GO:0019350">
    <property type="term" value="P:teichoic acid biosynthetic process"/>
    <property type="evidence" value="ECO:0007669"/>
    <property type="project" value="UniProtKB-KW"/>
</dbReference>
<comment type="similarity">
    <text evidence="2">Belongs to the CDP-glycerol glycerophosphotransferase family.</text>
</comment>
<dbReference type="Gene3D" id="3.40.50.2000">
    <property type="entry name" value="Glycogen Phosphorylase B"/>
    <property type="match status" value="2"/>
</dbReference>
<dbReference type="PANTHER" id="PTHR37316:SF3">
    <property type="entry name" value="TEICHOIC ACID GLYCEROL-PHOSPHATE TRANSFERASE"/>
    <property type="match status" value="1"/>
</dbReference>
<evidence type="ECO:0000256" key="1">
    <source>
        <dbReference type="ARBA" id="ARBA00004202"/>
    </source>
</evidence>
<keyword evidence="9" id="KW-1185">Reference proteome</keyword>
<evidence type="ECO:0000256" key="3">
    <source>
        <dbReference type="ARBA" id="ARBA00022475"/>
    </source>
</evidence>
<evidence type="ECO:0000313" key="9">
    <source>
        <dbReference type="Proteomes" id="UP000184251"/>
    </source>
</evidence>
<dbReference type="Pfam" id="PF04464">
    <property type="entry name" value="Glyphos_transf"/>
    <property type="match status" value="1"/>
</dbReference>
<dbReference type="InterPro" id="IPR007554">
    <property type="entry name" value="Glycerophosphate_synth"/>
</dbReference>
<keyword evidence="4 8" id="KW-0808">Transferase</keyword>
<evidence type="ECO:0000313" key="8">
    <source>
        <dbReference type="EMBL" id="SHE99730.1"/>
    </source>
</evidence>
<dbReference type="PANTHER" id="PTHR37316">
    <property type="entry name" value="TEICHOIC ACID GLYCEROL-PHOSPHATE PRIMASE"/>
    <property type="match status" value="1"/>
</dbReference>
<keyword evidence="6" id="KW-0472">Membrane</keyword>
<keyword evidence="5" id="KW-0777">Teichoic acid biosynthesis</keyword>
<feature type="domain" description="Glycosyl transferase family 1" evidence="7">
    <location>
        <begin position="643"/>
        <end position="792"/>
    </location>
</feature>
<evidence type="ECO:0000256" key="6">
    <source>
        <dbReference type="ARBA" id="ARBA00023136"/>
    </source>
</evidence>
<name>A0A1M4Y225_9FIRM</name>
<evidence type="ECO:0000256" key="2">
    <source>
        <dbReference type="ARBA" id="ARBA00010488"/>
    </source>
</evidence>